<keyword evidence="18" id="KW-1185">Reference proteome</keyword>
<dbReference type="PANTHER" id="PTHR17490:SF10">
    <property type="entry name" value="THREONYLCARBAMOYL-AMP SYNTHASE"/>
    <property type="match status" value="1"/>
</dbReference>
<evidence type="ECO:0000256" key="10">
    <source>
        <dbReference type="ARBA" id="ARBA00022946"/>
    </source>
</evidence>
<dbReference type="FunFam" id="3.90.870.10:FF:000007">
    <property type="entry name" value="YrdC N6-threonylcarbamoyltransferase domain containing"/>
    <property type="match status" value="1"/>
</dbReference>
<dbReference type="EC" id="2.7.7.87" evidence="5"/>
<comment type="function">
    <text evidence="14">Cytoplasmic and mitochondrial threonylcarbamoyl-AMP synthase required for the formation of a threonylcarbamoyl group on adenosine at position 37 (t(6)A37) in tRNAs that read codons beginning with adenine. Catalyzes the conversion of L-threonine, HCO(3)(-)/CO(2) and ATP to give threonylcarbamoyl-AMP (TC-AMP) as the acyladenylate intermediate, with the release of diphosphate. Participates in t(6)A37 formation in cytoplasmic and mitochondrial tRNAs. May regulate the activity of some transporters.</text>
</comment>
<evidence type="ECO:0000256" key="5">
    <source>
        <dbReference type="ARBA" id="ARBA00012584"/>
    </source>
</evidence>
<reference evidence="17" key="1">
    <citation type="submission" date="2020-11" db="EMBL/GenBank/DDBJ databases">
        <authorList>
            <person name="Tran Van P."/>
        </authorList>
    </citation>
    <scope>NUCLEOTIDE SEQUENCE</scope>
</reference>
<evidence type="ECO:0000256" key="3">
    <source>
        <dbReference type="ARBA" id="ARBA00004496"/>
    </source>
</evidence>
<keyword evidence="10" id="KW-0809">Transit peptide</keyword>
<name>A0A7R9BI23_9CRUS</name>
<dbReference type="InterPro" id="IPR006070">
    <property type="entry name" value="Sua5-like_dom"/>
</dbReference>
<organism evidence="17">
    <name type="scientific">Notodromas monacha</name>
    <dbReference type="NCBI Taxonomy" id="399045"/>
    <lineage>
        <taxon>Eukaryota</taxon>
        <taxon>Metazoa</taxon>
        <taxon>Ecdysozoa</taxon>
        <taxon>Arthropoda</taxon>
        <taxon>Crustacea</taxon>
        <taxon>Oligostraca</taxon>
        <taxon>Ostracoda</taxon>
        <taxon>Podocopa</taxon>
        <taxon>Podocopida</taxon>
        <taxon>Cypridocopina</taxon>
        <taxon>Cypridoidea</taxon>
        <taxon>Cyprididae</taxon>
        <taxon>Notodromas</taxon>
    </lineage>
</organism>
<comment type="subunit">
    <text evidence="15">Interacts with RSC1A1.</text>
</comment>
<evidence type="ECO:0000256" key="4">
    <source>
        <dbReference type="ARBA" id="ARBA00007663"/>
    </source>
</evidence>
<dbReference type="Proteomes" id="UP000678499">
    <property type="component" value="Unassembled WGS sequence"/>
</dbReference>
<dbReference type="PANTHER" id="PTHR17490">
    <property type="entry name" value="SUA5"/>
    <property type="match status" value="1"/>
</dbReference>
<evidence type="ECO:0000256" key="9">
    <source>
        <dbReference type="ARBA" id="ARBA00022679"/>
    </source>
</evidence>
<evidence type="ECO:0000256" key="6">
    <source>
        <dbReference type="ARBA" id="ARBA00015492"/>
    </source>
</evidence>
<protein>
    <recommendedName>
        <fullName evidence="6">Threonylcarbamoyl-AMP synthase</fullName>
        <ecNumber evidence="5">2.7.7.87</ecNumber>
    </recommendedName>
</protein>
<keyword evidence="11" id="KW-0496">Mitochondrion</keyword>
<dbReference type="NCBIfam" id="TIGR00057">
    <property type="entry name" value="L-threonylcarbamoyladenylate synthase"/>
    <property type="match status" value="1"/>
</dbReference>
<dbReference type="EMBL" id="OA882455">
    <property type="protein sequence ID" value="CAD7275452.1"/>
    <property type="molecule type" value="Genomic_DNA"/>
</dbReference>
<accession>A0A7R9BI23</accession>
<evidence type="ECO:0000259" key="16">
    <source>
        <dbReference type="PROSITE" id="PS51163"/>
    </source>
</evidence>
<gene>
    <name evidence="17" type="ORF">NMOB1V02_LOCUS3248</name>
</gene>
<dbReference type="GO" id="GO:0061710">
    <property type="term" value="F:L-threonylcarbamoyladenylate synthase"/>
    <property type="evidence" value="ECO:0007669"/>
    <property type="project" value="UniProtKB-EC"/>
</dbReference>
<dbReference type="GO" id="GO:0005886">
    <property type="term" value="C:plasma membrane"/>
    <property type="evidence" value="ECO:0007669"/>
    <property type="project" value="UniProtKB-SubCell"/>
</dbReference>
<evidence type="ECO:0000256" key="7">
    <source>
        <dbReference type="ARBA" id="ARBA00022475"/>
    </source>
</evidence>
<evidence type="ECO:0000313" key="17">
    <source>
        <dbReference type="EMBL" id="CAD7275452.1"/>
    </source>
</evidence>
<evidence type="ECO:0000256" key="11">
    <source>
        <dbReference type="ARBA" id="ARBA00023128"/>
    </source>
</evidence>
<keyword evidence="8" id="KW-0963">Cytoplasm</keyword>
<evidence type="ECO:0000256" key="13">
    <source>
        <dbReference type="ARBA" id="ARBA00048366"/>
    </source>
</evidence>
<comment type="subcellular location">
    <subcellularLocation>
        <location evidence="2">Cell membrane</location>
        <topology evidence="2">Peripheral membrane protein</topology>
    </subcellularLocation>
    <subcellularLocation>
        <location evidence="3">Cytoplasm</location>
    </subcellularLocation>
    <subcellularLocation>
        <location evidence="1">Mitochondrion</location>
    </subcellularLocation>
</comment>
<proteinExistence type="inferred from homology"/>
<dbReference type="GO" id="GO:0006450">
    <property type="term" value="P:regulation of translational fidelity"/>
    <property type="evidence" value="ECO:0007669"/>
    <property type="project" value="TreeGrafter"/>
</dbReference>
<evidence type="ECO:0000256" key="2">
    <source>
        <dbReference type="ARBA" id="ARBA00004202"/>
    </source>
</evidence>
<evidence type="ECO:0000256" key="15">
    <source>
        <dbReference type="ARBA" id="ARBA00063146"/>
    </source>
</evidence>
<keyword evidence="12" id="KW-0472">Membrane</keyword>
<dbReference type="SUPFAM" id="SSF55821">
    <property type="entry name" value="YrdC/RibB"/>
    <property type="match status" value="1"/>
</dbReference>
<keyword evidence="7" id="KW-1003">Cell membrane</keyword>
<dbReference type="PROSITE" id="PS51163">
    <property type="entry name" value="YRDC"/>
    <property type="match status" value="1"/>
</dbReference>
<dbReference type="AlphaFoldDB" id="A0A7R9BI23"/>
<evidence type="ECO:0000256" key="1">
    <source>
        <dbReference type="ARBA" id="ARBA00004173"/>
    </source>
</evidence>
<dbReference type="OrthoDB" id="3648309at2759"/>
<evidence type="ECO:0000256" key="14">
    <source>
        <dbReference type="ARBA" id="ARBA00058524"/>
    </source>
</evidence>
<dbReference type="Gene3D" id="3.90.870.10">
    <property type="entry name" value="DHBP synthase"/>
    <property type="match status" value="1"/>
</dbReference>
<feature type="domain" description="YrdC-like" evidence="16">
    <location>
        <begin position="60"/>
        <end position="251"/>
    </location>
</feature>
<dbReference type="Pfam" id="PF01300">
    <property type="entry name" value="Sua5_yciO_yrdC"/>
    <property type="match status" value="1"/>
</dbReference>
<comment type="similarity">
    <text evidence="4">Belongs to the SUA5 family.</text>
</comment>
<dbReference type="GO" id="GO:0000049">
    <property type="term" value="F:tRNA binding"/>
    <property type="evidence" value="ECO:0007669"/>
    <property type="project" value="TreeGrafter"/>
</dbReference>
<evidence type="ECO:0000313" key="18">
    <source>
        <dbReference type="Proteomes" id="UP000678499"/>
    </source>
</evidence>
<evidence type="ECO:0000256" key="12">
    <source>
        <dbReference type="ARBA" id="ARBA00023136"/>
    </source>
</evidence>
<dbReference type="GO" id="GO:0003725">
    <property type="term" value="F:double-stranded RNA binding"/>
    <property type="evidence" value="ECO:0007669"/>
    <property type="project" value="InterPro"/>
</dbReference>
<keyword evidence="9" id="KW-0808">Transferase</keyword>
<dbReference type="InterPro" id="IPR050156">
    <property type="entry name" value="TC-AMP_synthase_SUA5"/>
</dbReference>
<dbReference type="GO" id="GO:0005739">
    <property type="term" value="C:mitochondrion"/>
    <property type="evidence" value="ECO:0007669"/>
    <property type="project" value="UniProtKB-SubCell"/>
</dbReference>
<dbReference type="InterPro" id="IPR017945">
    <property type="entry name" value="DHBP_synth_RibB-like_a/b_dom"/>
</dbReference>
<comment type="catalytic activity">
    <reaction evidence="13">
        <text>L-threonine + hydrogencarbonate + ATP = L-threonylcarbamoyladenylate + diphosphate + H2O</text>
        <dbReference type="Rhea" id="RHEA:36407"/>
        <dbReference type="ChEBI" id="CHEBI:15377"/>
        <dbReference type="ChEBI" id="CHEBI:17544"/>
        <dbReference type="ChEBI" id="CHEBI:30616"/>
        <dbReference type="ChEBI" id="CHEBI:33019"/>
        <dbReference type="ChEBI" id="CHEBI:57926"/>
        <dbReference type="ChEBI" id="CHEBI:73682"/>
        <dbReference type="EC" id="2.7.7.87"/>
    </reaction>
</comment>
<sequence>MLSLLARLSVPVRDFGIRIPLNRTMAMTLEAVGKCGVDHEHDPESNSSKIMTIFDSESVQNALIRAERALRRGEVIAVPTDTIYGIAALVQSPKAIRSIYQIKGRDALKPLAICVGDAKDVGEYCDVTVDQSILADLFPGPVTLCFPRSKVVNPDLNPGIRSLGVRIPDSDFIRKLAQVVGAPLALTSANLSGQPSALDIHEFSSIWPSLGLVVDAGPLESSRLGSTVVDLSQSDANGRCSRYKIIREGSALRKTQDVLAAHGLLCDAS</sequence>
<evidence type="ECO:0000256" key="8">
    <source>
        <dbReference type="ARBA" id="ARBA00022490"/>
    </source>
</evidence>
<dbReference type="EMBL" id="CAJPEX010000418">
    <property type="protein sequence ID" value="CAG0915604.1"/>
    <property type="molecule type" value="Genomic_DNA"/>
</dbReference>